<keyword evidence="3" id="KW-1185">Reference proteome</keyword>
<reference evidence="2 3" key="1">
    <citation type="submission" date="2023-01" db="EMBL/GenBank/DDBJ databases">
        <title>Novel species of the genus Asticcacaulis isolated from rivers.</title>
        <authorList>
            <person name="Lu H."/>
        </authorList>
    </citation>
    <scope>NUCLEOTIDE SEQUENCE [LARGE SCALE GENOMIC DNA]</scope>
    <source>
        <strain evidence="2 3">LKC15W</strain>
    </source>
</reference>
<gene>
    <name evidence="2" type="ORF">PQU98_00965</name>
</gene>
<evidence type="ECO:0000259" key="1">
    <source>
        <dbReference type="PROSITE" id="PS50943"/>
    </source>
</evidence>
<dbReference type="Gene3D" id="1.10.260.40">
    <property type="entry name" value="lambda repressor-like DNA-binding domains"/>
    <property type="match status" value="1"/>
</dbReference>
<name>A0ABT5HEK6_9CAUL</name>
<dbReference type="RefSeq" id="WP_272743014.1">
    <property type="nucleotide sequence ID" value="NZ_JAQQKV010000001.1"/>
</dbReference>
<dbReference type="InterPro" id="IPR001387">
    <property type="entry name" value="Cro/C1-type_HTH"/>
</dbReference>
<dbReference type="SUPFAM" id="SSF47413">
    <property type="entry name" value="lambda repressor-like DNA-binding domains"/>
    <property type="match status" value="1"/>
</dbReference>
<dbReference type="EMBL" id="JAQQKV010000001">
    <property type="protein sequence ID" value="MDC7674692.1"/>
    <property type="molecule type" value="Genomic_DNA"/>
</dbReference>
<sequence>MRSIHSKPYSMIIDALIVARKAAPLTQVELAKIWGKKQPTITKIEQCERRIDMAEFLELCIILNTNPTDILREAHLEMKRSMLSR</sequence>
<proteinExistence type="predicted"/>
<feature type="domain" description="HTH cro/C1-type" evidence="1">
    <location>
        <begin position="16"/>
        <end position="70"/>
    </location>
</feature>
<evidence type="ECO:0000313" key="3">
    <source>
        <dbReference type="Proteomes" id="UP001218579"/>
    </source>
</evidence>
<protein>
    <submittedName>
        <fullName evidence="2">Helix-turn-helix transcriptional regulator</fullName>
    </submittedName>
</protein>
<organism evidence="2 3">
    <name type="scientific">Asticcacaulis machinosus</name>
    <dbReference type="NCBI Taxonomy" id="2984211"/>
    <lineage>
        <taxon>Bacteria</taxon>
        <taxon>Pseudomonadati</taxon>
        <taxon>Pseudomonadota</taxon>
        <taxon>Alphaproteobacteria</taxon>
        <taxon>Caulobacterales</taxon>
        <taxon>Caulobacteraceae</taxon>
        <taxon>Asticcacaulis</taxon>
    </lineage>
</organism>
<dbReference type="Proteomes" id="UP001218579">
    <property type="component" value="Unassembled WGS sequence"/>
</dbReference>
<dbReference type="Pfam" id="PF01381">
    <property type="entry name" value="HTH_3"/>
    <property type="match status" value="1"/>
</dbReference>
<evidence type="ECO:0000313" key="2">
    <source>
        <dbReference type="EMBL" id="MDC7674692.1"/>
    </source>
</evidence>
<dbReference type="CDD" id="cd00093">
    <property type="entry name" value="HTH_XRE"/>
    <property type="match status" value="1"/>
</dbReference>
<comment type="caution">
    <text evidence="2">The sequence shown here is derived from an EMBL/GenBank/DDBJ whole genome shotgun (WGS) entry which is preliminary data.</text>
</comment>
<dbReference type="SMART" id="SM00530">
    <property type="entry name" value="HTH_XRE"/>
    <property type="match status" value="1"/>
</dbReference>
<dbReference type="PROSITE" id="PS50943">
    <property type="entry name" value="HTH_CROC1"/>
    <property type="match status" value="1"/>
</dbReference>
<dbReference type="InterPro" id="IPR010982">
    <property type="entry name" value="Lambda_DNA-bd_dom_sf"/>
</dbReference>
<accession>A0ABT5HEK6</accession>